<keyword evidence="3" id="KW-1185">Reference proteome</keyword>
<sequence>MVTITLYVISGVFFAFECGAAMERKGYDPTAWYVLGFIFGVWTRIVIFFIKDNTEEVDKAEIKRIVQADQVRVMKSDIELGRVWACPLCRKVNDAKIYTCSCGTRKPHKVVSQKVTKPIVETWICKNCGAENSGHVYICKCGMKKSQNDECSTQ</sequence>
<dbReference type="AlphaFoldDB" id="A0A7G9FMI8"/>
<protein>
    <submittedName>
        <fullName evidence="2">Uncharacterized protein</fullName>
    </submittedName>
</protein>
<keyword evidence="1" id="KW-1133">Transmembrane helix</keyword>
<dbReference type="KEGG" id="wcp:H9Q76_00185"/>
<evidence type="ECO:0000313" key="2">
    <source>
        <dbReference type="EMBL" id="QNL99769.1"/>
    </source>
</evidence>
<accession>A0A7G9FMI8</accession>
<feature type="transmembrane region" description="Helical" evidence="1">
    <location>
        <begin position="30"/>
        <end position="50"/>
    </location>
</feature>
<keyword evidence="1" id="KW-0472">Membrane</keyword>
<gene>
    <name evidence="2" type="ORF">H9Q76_00185</name>
</gene>
<organism evidence="2 3">
    <name type="scientific">Wujia chipingensis</name>
    <dbReference type="NCBI Taxonomy" id="2763670"/>
    <lineage>
        <taxon>Bacteria</taxon>
        <taxon>Bacillati</taxon>
        <taxon>Bacillota</taxon>
        <taxon>Clostridia</taxon>
        <taxon>Lachnospirales</taxon>
        <taxon>Lachnospiraceae</taxon>
        <taxon>Wujia</taxon>
    </lineage>
</organism>
<dbReference type="Proteomes" id="UP000515819">
    <property type="component" value="Chromosome"/>
</dbReference>
<keyword evidence="1" id="KW-0812">Transmembrane</keyword>
<evidence type="ECO:0000313" key="3">
    <source>
        <dbReference type="Proteomes" id="UP000515819"/>
    </source>
</evidence>
<reference evidence="2 3" key="1">
    <citation type="submission" date="2020-08" db="EMBL/GenBank/DDBJ databases">
        <authorList>
            <person name="Liu C."/>
            <person name="Sun Q."/>
        </authorList>
    </citation>
    <scope>NUCLEOTIDE SEQUENCE [LARGE SCALE GENOMIC DNA]</scope>
    <source>
        <strain evidence="2 3">NSJ-4</strain>
    </source>
</reference>
<proteinExistence type="predicted"/>
<dbReference type="RefSeq" id="WP_117781144.1">
    <property type="nucleotide sequence ID" value="NZ_CP060632.1"/>
</dbReference>
<name>A0A7G9FMI8_9FIRM</name>
<dbReference type="EMBL" id="CP060632">
    <property type="protein sequence ID" value="QNL99769.1"/>
    <property type="molecule type" value="Genomic_DNA"/>
</dbReference>
<evidence type="ECO:0000256" key="1">
    <source>
        <dbReference type="SAM" id="Phobius"/>
    </source>
</evidence>